<reference evidence="1" key="1">
    <citation type="submission" date="2020-06" db="EMBL/GenBank/DDBJ databases">
        <title>Draft genome of Bugula neritina, a colonial animal packing powerful symbionts and potential medicines.</title>
        <authorList>
            <person name="Rayko M."/>
        </authorList>
    </citation>
    <scope>NUCLEOTIDE SEQUENCE [LARGE SCALE GENOMIC DNA]</scope>
    <source>
        <strain evidence="1">Kwan_BN1</strain>
    </source>
</reference>
<accession>A0A7J7KPW5</accession>
<comment type="caution">
    <text evidence="1">The sequence shown here is derived from an EMBL/GenBank/DDBJ whole genome shotgun (WGS) entry which is preliminary data.</text>
</comment>
<dbReference type="AlphaFoldDB" id="A0A7J7KPW5"/>
<evidence type="ECO:0000313" key="1">
    <source>
        <dbReference type="EMBL" id="KAF6040229.1"/>
    </source>
</evidence>
<protein>
    <submittedName>
        <fullName evidence="1">Uncharacterized protein</fullName>
    </submittedName>
</protein>
<sequence>MKLNKFLMEDLIRLTTLVASCDHIKPKAIKAARHKCRRLISLVCFVCYLIEIPDKLAKNDSLTYKKLVCPIAECEPKVENIRRIAHSIPRFDFIVAHLERTILDLKTFNLALYEYDLILLLVSIFVAYEWLRTEPLSVFSIAKLDSRAAAVIYEAMQLTLHGIKDGVLNLNDLQTLTSVVTNSTDLRRASAVN</sequence>
<organism evidence="1 2">
    <name type="scientific">Bugula neritina</name>
    <name type="common">Brown bryozoan</name>
    <name type="synonym">Sertularia neritina</name>
    <dbReference type="NCBI Taxonomy" id="10212"/>
    <lineage>
        <taxon>Eukaryota</taxon>
        <taxon>Metazoa</taxon>
        <taxon>Spiralia</taxon>
        <taxon>Lophotrochozoa</taxon>
        <taxon>Bryozoa</taxon>
        <taxon>Gymnolaemata</taxon>
        <taxon>Cheilostomatida</taxon>
        <taxon>Flustrina</taxon>
        <taxon>Buguloidea</taxon>
        <taxon>Bugulidae</taxon>
        <taxon>Bugula</taxon>
    </lineage>
</organism>
<evidence type="ECO:0000313" key="2">
    <source>
        <dbReference type="Proteomes" id="UP000593567"/>
    </source>
</evidence>
<proteinExistence type="predicted"/>
<dbReference type="Proteomes" id="UP000593567">
    <property type="component" value="Unassembled WGS sequence"/>
</dbReference>
<keyword evidence="2" id="KW-1185">Reference proteome</keyword>
<gene>
    <name evidence="1" type="ORF">EB796_001443</name>
</gene>
<dbReference type="EMBL" id="VXIV02000164">
    <property type="protein sequence ID" value="KAF6040229.1"/>
    <property type="molecule type" value="Genomic_DNA"/>
</dbReference>
<name>A0A7J7KPW5_BUGNE</name>